<dbReference type="PANTHER" id="PTHR12262">
    <property type="entry name" value="CCR4-NOT TRANSCRIPTION COMPLEX SUBUNIT 9"/>
    <property type="match status" value="1"/>
</dbReference>
<proteinExistence type="inferred from homology"/>
<dbReference type="AlphaFoldDB" id="A0A7J6GIH5"/>
<reference evidence="3 4" key="1">
    <citation type="journal article" date="2020" name="bioRxiv">
        <title>Sequence and annotation of 42 cannabis genomes reveals extensive copy number variation in cannabinoid synthesis and pathogen resistance genes.</title>
        <authorList>
            <person name="Mckernan K.J."/>
            <person name="Helbert Y."/>
            <person name="Kane L.T."/>
            <person name="Ebling H."/>
            <person name="Zhang L."/>
            <person name="Liu B."/>
            <person name="Eaton Z."/>
            <person name="Mclaughlin S."/>
            <person name="Kingan S."/>
            <person name="Baybayan P."/>
            <person name="Concepcion G."/>
            <person name="Jordan M."/>
            <person name="Riva A."/>
            <person name="Barbazuk W."/>
            <person name="Harkins T."/>
        </authorList>
    </citation>
    <scope>NUCLEOTIDE SEQUENCE [LARGE SCALE GENOMIC DNA]</scope>
    <source>
        <strain evidence="4">cv. Jamaican Lion 4</strain>
        <tissue evidence="3">Leaf</tissue>
    </source>
</reference>
<evidence type="ECO:0008006" key="5">
    <source>
        <dbReference type="Google" id="ProtNLM"/>
    </source>
</evidence>
<sequence length="323" mass="36413">MESSKRESSSRSTRAGPSNYNEKYYSKAKPPLPNLSLSLFSVEEAIALLKDDLTRPNALVLLGKMKSNHQNMGPMVWNSSGTIFILLKEITQIYRWLSSGLIAENMAKQVCNALLVLQSVASHPQSRKEFIKANLAEYLYPLISITHRQEPYENLRVASLGVLGSLLKQDDAEALHYLIQGDIFSKCLICLQTDSLTVKTVAVFILERFLSIGEEGLEHCCSSAENFLSLSRTLAQNIQDLGREPCKRFLNHIINCYLKLAENPRACDILEWQLPAKLTNVTFLQNDPTLITSVRKLVLKVSTGNRTRKMLHPNGKQVFTFRK</sequence>
<dbReference type="Gene3D" id="1.25.10.10">
    <property type="entry name" value="Leucine-rich Repeat Variant"/>
    <property type="match status" value="1"/>
</dbReference>
<dbReference type="InterPro" id="IPR007216">
    <property type="entry name" value="CNOT9"/>
</dbReference>
<evidence type="ECO:0000313" key="3">
    <source>
        <dbReference type="EMBL" id="KAF4382682.1"/>
    </source>
</evidence>
<gene>
    <name evidence="3" type="ORF">F8388_015510</name>
</gene>
<accession>A0A7J6GIH5</accession>
<feature type="region of interest" description="Disordered" evidence="2">
    <location>
        <begin position="1"/>
        <end position="25"/>
    </location>
</feature>
<dbReference type="InterPro" id="IPR016024">
    <property type="entry name" value="ARM-type_fold"/>
</dbReference>
<comment type="caution">
    <text evidence="3">The sequence shown here is derived from an EMBL/GenBank/DDBJ whole genome shotgun (WGS) entry which is preliminary data.</text>
</comment>
<evidence type="ECO:0000256" key="2">
    <source>
        <dbReference type="SAM" id="MobiDB-lite"/>
    </source>
</evidence>
<dbReference type="GO" id="GO:0030014">
    <property type="term" value="C:CCR4-NOT complex"/>
    <property type="evidence" value="ECO:0007669"/>
    <property type="project" value="InterPro"/>
</dbReference>
<organism evidence="3 4">
    <name type="scientific">Cannabis sativa</name>
    <name type="common">Hemp</name>
    <name type="synonym">Marijuana</name>
    <dbReference type="NCBI Taxonomy" id="3483"/>
    <lineage>
        <taxon>Eukaryota</taxon>
        <taxon>Viridiplantae</taxon>
        <taxon>Streptophyta</taxon>
        <taxon>Embryophyta</taxon>
        <taxon>Tracheophyta</taxon>
        <taxon>Spermatophyta</taxon>
        <taxon>Magnoliopsida</taxon>
        <taxon>eudicotyledons</taxon>
        <taxon>Gunneridae</taxon>
        <taxon>Pentapetalae</taxon>
        <taxon>rosids</taxon>
        <taxon>fabids</taxon>
        <taxon>Rosales</taxon>
        <taxon>Cannabaceae</taxon>
        <taxon>Cannabis</taxon>
    </lineage>
</organism>
<dbReference type="EMBL" id="JAATIP010000054">
    <property type="protein sequence ID" value="KAF4382682.1"/>
    <property type="molecule type" value="Genomic_DNA"/>
</dbReference>
<comment type="similarity">
    <text evidence="1">Belongs to the CNOT9 family.</text>
</comment>
<dbReference type="Proteomes" id="UP000525078">
    <property type="component" value="Unassembled WGS sequence"/>
</dbReference>
<evidence type="ECO:0000256" key="1">
    <source>
        <dbReference type="ARBA" id="ARBA00006385"/>
    </source>
</evidence>
<dbReference type="Pfam" id="PF04078">
    <property type="entry name" value="Rcd1"/>
    <property type="match status" value="1"/>
</dbReference>
<protein>
    <recommendedName>
        <fullName evidence="5">Cell differentiation protein rcd1</fullName>
    </recommendedName>
</protein>
<dbReference type="InterPro" id="IPR011989">
    <property type="entry name" value="ARM-like"/>
</dbReference>
<dbReference type="SUPFAM" id="SSF48371">
    <property type="entry name" value="ARM repeat"/>
    <property type="match status" value="1"/>
</dbReference>
<name>A0A7J6GIH5_CANSA</name>
<evidence type="ECO:0000313" key="4">
    <source>
        <dbReference type="Proteomes" id="UP000525078"/>
    </source>
</evidence>
<dbReference type="GO" id="GO:0006402">
    <property type="term" value="P:mRNA catabolic process"/>
    <property type="evidence" value="ECO:0007669"/>
    <property type="project" value="InterPro"/>
</dbReference>